<dbReference type="GO" id="GO:0005840">
    <property type="term" value="C:ribosome"/>
    <property type="evidence" value="ECO:0007669"/>
    <property type="project" value="UniProtKB-KW"/>
</dbReference>
<sequence length="89" mass="9304">GTDHRAEVGDALRVRRARDRHRIARGAGGAADAAHRAAHRAPQDAQARPPLAPRAAAAGRPPPASAQVRRLRRRGPLPLAHRAAGAASL</sequence>
<organism evidence="2">
    <name type="scientific">uncultured Actinomycetospora sp</name>
    <dbReference type="NCBI Taxonomy" id="1135996"/>
    <lineage>
        <taxon>Bacteria</taxon>
        <taxon>Bacillati</taxon>
        <taxon>Actinomycetota</taxon>
        <taxon>Actinomycetes</taxon>
        <taxon>Pseudonocardiales</taxon>
        <taxon>Pseudonocardiaceae</taxon>
        <taxon>Actinomycetospora</taxon>
        <taxon>environmental samples</taxon>
    </lineage>
</organism>
<evidence type="ECO:0000256" key="1">
    <source>
        <dbReference type="SAM" id="MobiDB-lite"/>
    </source>
</evidence>
<feature type="compositionally biased region" description="Basic and acidic residues" evidence="1">
    <location>
        <begin position="1"/>
        <end position="13"/>
    </location>
</feature>
<feature type="non-terminal residue" evidence="2">
    <location>
        <position position="1"/>
    </location>
</feature>
<accession>A0A6J4JAL1</accession>
<proteinExistence type="predicted"/>
<protein>
    <submittedName>
        <fullName evidence="2">SSU ribosomal protein S15p (S13e)</fullName>
    </submittedName>
</protein>
<feature type="compositionally biased region" description="Low complexity" evidence="1">
    <location>
        <begin position="43"/>
        <end position="59"/>
    </location>
</feature>
<dbReference type="AlphaFoldDB" id="A0A6J4JAL1"/>
<keyword evidence="2" id="KW-0689">Ribosomal protein</keyword>
<dbReference type="EMBL" id="CADCTH010000381">
    <property type="protein sequence ID" value="CAA9271503.1"/>
    <property type="molecule type" value="Genomic_DNA"/>
</dbReference>
<feature type="non-terminal residue" evidence="2">
    <location>
        <position position="89"/>
    </location>
</feature>
<keyword evidence="2" id="KW-0687">Ribonucleoprotein</keyword>
<feature type="compositionally biased region" description="Basic residues" evidence="1">
    <location>
        <begin position="14"/>
        <end position="24"/>
    </location>
</feature>
<feature type="region of interest" description="Disordered" evidence="1">
    <location>
        <begin position="1"/>
        <end position="89"/>
    </location>
</feature>
<feature type="compositionally biased region" description="Low complexity" evidence="1">
    <location>
        <begin position="76"/>
        <end position="89"/>
    </location>
</feature>
<evidence type="ECO:0000313" key="2">
    <source>
        <dbReference type="EMBL" id="CAA9271503.1"/>
    </source>
</evidence>
<gene>
    <name evidence="2" type="ORF">AVDCRST_MAG54-3025</name>
</gene>
<name>A0A6J4JAL1_9PSEU</name>
<reference evidence="2" key="1">
    <citation type="submission" date="2020-02" db="EMBL/GenBank/DDBJ databases">
        <authorList>
            <person name="Meier V. D."/>
        </authorList>
    </citation>
    <scope>NUCLEOTIDE SEQUENCE</scope>
    <source>
        <strain evidence="2">AVDCRST_MAG54</strain>
    </source>
</reference>